<protein>
    <submittedName>
        <fullName evidence="2">Uncharacterized protein</fullName>
    </submittedName>
</protein>
<dbReference type="Proteomes" id="UP000719412">
    <property type="component" value="Unassembled WGS sequence"/>
</dbReference>
<comment type="caution">
    <text evidence="2">The sequence shown here is derived from an EMBL/GenBank/DDBJ whole genome shotgun (WGS) entry which is preliminary data.</text>
</comment>
<evidence type="ECO:0000256" key="1">
    <source>
        <dbReference type="SAM" id="MobiDB-lite"/>
    </source>
</evidence>
<organism evidence="2 3">
    <name type="scientific">Tenebrio molitor</name>
    <name type="common">Yellow mealworm beetle</name>
    <dbReference type="NCBI Taxonomy" id="7067"/>
    <lineage>
        <taxon>Eukaryota</taxon>
        <taxon>Metazoa</taxon>
        <taxon>Ecdysozoa</taxon>
        <taxon>Arthropoda</taxon>
        <taxon>Hexapoda</taxon>
        <taxon>Insecta</taxon>
        <taxon>Pterygota</taxon>
        <taxon>Neoptera</taxon>
        <taxon>Endopterygota</taxon>
        <taxon>Coleoptera</taxon>
        <taxon>Polyphaga</taxon>
        <taxon>Cucujiformia</taxon>
        <taxon>Tenebrionidae</taxon>
        <taxon>Tenebrio</taxon>
    </lineage>
</organism>
<feature type="region of interest" description="Disordered" evidence="1">
    <location>
        <begin position="127"/>
        <end position="155"/>
    </location>
</feature>
<dbReference type="AlphaFoldDB" id="A0A8J6LJ21"/>
<proteinExistence type="predicted"/>
<sequence>MSSEKSVANWSPFYLTLLKERATDKAHMREIGRKKEQEEVERVQEKFVRWVLGVDGGMREECKRNRLRVKAEKRAAKFEDKMDGREYRILTECWREEGEREYYQRNDYAIEEVERLRAKRRWMNVELSERDKDTDKQKKGKGSKNPEEIPYLGRESARERKMMARFRCGDEEIETGIGWEERKEDAECAMRRERQ</sequence>
<gene>
    <name evidence="2" type="ORF">GEV33_002179</name>
</gene>
<name>A0A8J6LJ21_TENMO</name>
<feature type="compositionally biased region" description="Basic and acidic residues" evidence="1">
    <location>
        <begin position="127"/>
        <end position="137"/>
    </location>
</feature>
<evidence type="ECO:0000313" key="3">
    <source>
        <dbReference type="Proteomes" id="UP000719412"/>
    </source>
</evidence>
<evidence type="ECO:0000313" key="2">
    <source>
        <dbReference type="EMBL" id="KAH0820612.1"/>
    </source>
</evidence>
<reference evidence="2" key="2">
    <citation type="submission" date="2021-08" db="EMBL/GenBank/DDBJ databases">
        <authorList>
            <person name="Eriksson T."/>
        </authorList>
    </citation>
    <scope>NUCLEOTIDE SEQUENCE</scope>
    <source>
        <strain evidence="2">Stoneville</strain>
        <tissue evidence="2">Whole head</tissue>
    </source>
</reference>
<dbReference type="EMBL" id="JABDTM020011387">
    <property type="protein sequence ID" value="KAH0820612.1"/>
    <property type="molecule type" value="Genomic_DNA"/>
</dbReference>
<reference evidence="2" key="1">
    <citation type="journal article" date="2020" name="J Insects Food Feed">
        <title>The yellow mealworm (Tenebrio molitor) genome: a resource for the emerging insects as food and feed industry.</title>
        <authorList>
            <person name="Eriksson T."/>
            <person name="Andere A."/>
            <person name="Kelstrup H."/>
            <person name="Emery V."/>
            <person name="Picard C."/>
        </authorList>
    </citation>
    <scope>NUCLEOTIDE SEQUENCE</scope>
    <source>
        <strain evidence="2">Stoneville</strain>
        <tissue evidence="2">Whole head</tissue>
    </source>
</reference>
<accession>A0A8J6LJ21</accession>
<keyword evidence="3" id="KW-1185">Reference proteome</keyword>